<keyword evidence="1" id="KW-0732">Signal</keyword>
<dbReference type="NCBIfam" id="NF045579">
    <property type="entry name" value="rhamnoside_JR"/>
    <property type="match status" value="1"/>
</dbReference>
<dbReference type="Proteomes" id="UP000316714">
    <property type="component" value="Unassembled WGS sequence"/>
</dbReference>
<dbReference type="Pfam" id="PF17132">
    <property type="entry name" value="Glyco_hydro_106"/>
    <property type="match status" value="2"/>
</dbReference>
<keyword evidence="4" id="KW-1185">Reference proteome</keyword>
<dbReference type="AlphaFoldDB" id="A0A5C5VEN5"/>
<dbReference type="Gene3D" id="2.60.120.260">
    <property type="entry name" value="Galactose-binding domain-like"/>
    <property type="match status" value="1"/>
</dbReference>
<accession>A0A5C5VEN5</accession>
<comment type="caution">
    <text evidence="3">The sequence shown here is derived from an EMBL/GenBank/DDBJ whole genome shotgun (WGS) entry which is preliminary data.</text>
</comment>
<evidence type="ECO:0000256" key="2">
    <source>
        <dbReference type="ARBA" id="ARBA00022801"/>
    </source>
</evidence>
<sequence length="977" mass="106953">MTSRTLLCSCRLGLLVAALLALVVPNEVLSEPIDGPVRPELQASLQPVMPLEQGWADPPMISRTRCWWWWLNGNVTKEAITRDLEAMRDKGIGGANIVDAAHASSGQNIKPQHGPDFASAEWVELFVHALSEADRLGLELGFNIQSGWNLGGPSVTPEQSAKKVVWSELTVEGGKGVHVEVPRPEARNGFYRDIMVLAFPQPDDPDSVARVDNFEQKAYHRYPGHFTAVDASHLVEVGEGKPAEVCIDPDSVVDLTSRVSDDMLSWDAPPGRWRVLRFGYTPSGAHVSTSSDNWKGPAIDYLDPAAFHKYCDDVLTPILEAAGPLVGRSLRFLHTDSWELGPVNWTPAMPFEFSARRGYDIYHFLPAIAGYAVGSREESNRFLNDFRRTIADLIADGKYQAFAHYAHQRGVGIHPESGGPHAAPVDALQNLGLSDIPMGEYWASSRTHRVRDFERLFVKQPASAAHVYGRRFVMAEAFTTIGPHWEKTPEDLKPDFDRVACEGLNMVMWHTFPCSPQEEGVPGIAYFAGTHLNPNVTWWRQADGFLGYLNRCQFMLQQGQPAADVLYFYGENIPSFVRLKREDPAGVLPEYDYDVANAQIVNQHARVEDGRILLDGGASYAVLVLPPSGHYGLATLQSIARLVGEGATVVGPKPEIPYGLGHAEEFTELADKLWGEGLIKDVAAVDALAGLGLAGDFSVESRGRPGAFDFIHRRTAVADVYFVANRRNRPATAACTFRSQADAPEVWDPVTGEIHAATGVERQGDRTRLTLDLAPHGSAFVVFPHAGGGPTPPVEATPARTVATLTGPWLVSFDPAWGGPASHEFEKLTDWSESSDPAIRYYSGAAVYRQTFDLPDGPTGDDYWIDLGRVEASARVTLNGQDLGVAWTRPFRLRAGNALRQGKNELEVEVVNLWPNRLIGDAQPDAPRRYTKTNIRRFTAESPLVPSGLLGPVRVLASGDGQLAQLPSDSAAPVSNN</sequence>
<organism evidence="3 4">
    <name type="scientific">Posidoniimonas corsicana</name>
    <dbReference type="NCBI Taxonomy" id="1938618"/>
    <lineage>
        <taxon>Bacteria</taxon>
        <taxon>Pseudomonadati</taxon>
        <taxon>Planctomycetota</taxon>
        <taxon>Planctomycetia</taxon>
        <taxon>Pirellulales</taxon>
        <taxon>Lacipirellulaceae</taxon>
        <taxon>Posidoniimonas</taxon>
    </lineage>
</organism>
<dbReference type="EMBL" id="SIHJ01000001">
    <property type="protein sequence ID" value="TWT36483.1"/>
    <property type="molecule type" value="Genomic_DNA"/>
</dbReference>
<dbReference type="PANTHER" id="PTHR43817">
    <property type="entry name" value="GLYCOSYL HYDROLASE"/>
    <property type="match status" value="1"/>
</dbReference>
<dbReference type="SUPFAM" id="SSF49785">
    <property type="entry name" value="Galactose-binding domain-like"/>
    <property type="match status" value="1"/>
</dbReference>
<dbReference type="GO" id="GO:0016787">
    <property type="term" value="F:hydrolase activity"/>
    <property type="evidence" value="ECO:0007669"/>
    <property type="project" value="UniProtKB-KW"/>
</dbReference>
<dbReference type="PANTHER" id="PTHR43817:SF1">
    <property type="entry name" value="HYDROLASE, FAMILY 43, PUTATIVE (AFU_ORTHOLOGUE AFUA_3G01660)-RELATED"/>
    <property type="match status" value="1"/>
</dbReference>
<reference evidence="3 4" key="1">
    <citation type="submission" date="2019-02" db="EMBL/GenBank/DDBJ databases">
        <title>Deep-cultivation of Planctomycetes and their phenomic and genomic characterization uncovers novel biology.</title>
        <authorList>
            <person name="Wiegand S."/>
            <person name="Jogler M."/>
            <person name="Boedeker C."/>
            <person name="Pinto D."/>
            <person name="Vollmers J."/>
            <person name="Rivas-Marin E."/>
            <person name="Kohn T."/>
            <person name="Peeters S.H."/>
            <person name="Heuer A."/>
            <person name="Rast P."/>
            <person name="Oberbeckmann S."/>
            <person name="Bunk B."/>
            <person name="Jeske O."/>
            <person name="Meyerdierks A."/>
            <person name="Storesund J.E."/>
            <person name="Kallscheuer N."/>
            <person name="Luecker S."/>
            <person name="Lage O.M."/>
            <person name="Pohl T."/>
            <person name="Merkel B.J."/>
            <person name="Hornburger P."/>
            <person name="Mueller R.-W."/>
            <person name="Bruemmer F."/>
            <person name="Labrenz M."/>
            <person name="Spormann A.M."/>
            <person name="Op Den Camp H."/>
            <person name="Overmann J."/>
            <person name="Amann R."/>
            <person name="Jetten M.S.M."/>
            <person name="Mascher T."/>
            <person name="Medema M.H."/>
            <person name="Devos D.P."/>
            <person name="Kaster A.-K."/>
            <person name="Ovreas L."/>
            <person name="Rohde M."/>
            <person name="Galperin M.Y."/>
            <person name="Jogler C."/>
        </authorList>
    </citation>
    <scope>NUCLEOTIDE SEQUENCE [LARGE SCALE GENOMIC DNA]</scope>
    <source>
        <strain evidence="3 4">KOR34</strain>
    </source>
</reference>
<proteinExistence type="predicted"/>
<dbReference type="InterPro" id="IPR008979">
    <property type="entry name" value="Galactose-bd-like_sf"/>
</dbReference>
<name>A0A5C5VEN5_9BACT</name>
<dbReference type="OrthoDB" id="9761519at2"/>
<keyword evidence="2 3" id="KW-0378">Hydrolase</keyword>
<gene>
    <name evidence="3" type="ORF">KOR34_13890</name>
</gene>
<evidence type="ECO:0000313" key="3">
    <source>
        <dbReference type="EMBL" id="TWT36483.1"/>
    </source>
</evidence>
<evidence type="ECO:0000256" key="1">
    <source>
        <dbReference type="ARBA" id="ARBA00022729"/>
    </source>
</evidence>
<protein>
    <submittedName>
        <fullName evidence="3">Glycosyl hydrolases family 2, sugar binding domain</fullName>
    </submittedName>
</protein>
<evidence type="ECO:0000313" key="4">
    <source>
        <dbReference type="Proteomes" id="UP000316714"/>
    </source>
</evidence>